<dbReference type="AlphaFoldDB" id="A0AAQ1P5I6"/>
<gene>
    <name evidence="1" type="ORF">JV551A3_V1_690004</name>
</gene>
<dbReference type="RefSeq" id="WP_133978486.1">
    <property type="nucleotide sequence ID" value="NZ_OPYN01000069.1"/>
</dbReference>
<sequence>MNTDPRDLFISLNPLGLDERELKKDSSGFADERTHSDYLVFLAGYKAGAVDAEKSGCRRQRPINAEGYKPEISPLIFDVHCTDAAHCRSLGKAEGDTPDNNIPREQLRADTATAKADHDANAQNAIDLRNQLDERDGLLRDCFTAMLKGGYSKPLRERIKAALSASAKREARHD</sequence>
<dbReference type="EMBL" id="OPYN01000069">
    <property type="protein sequence ID" value="SPO59688.1"/>
    <property type="molecule type" value="Genomic_DNA"/>
</dbReference>
<evidence type="ECO:0000313" key="2">
    <source>
        <dbReference type="Proteomes" id="UP000294335"/>
    </source>
</evidence>
<comment type="caution">
    <text evidence="1">The sequence shown here is derived from an EMBL/GenBank/DDBJ whole genome shotgun (WGS) entry which is preliminary data.</text>
</comment>
<name>A0AAQ1P5I6_9PSED</name>
<organism evidence="1 2">
    <name type="scientific">Pseudomonas inefficax</name>
    <dbReference type="NCBI Taxonomy" id="2078786"/>
    <lineage>
        <taxon>Bacteria</taxon>
        <taxon>Pseudomonadati</taxon>
        <taxon>Pseudomonadota</taxon>
        <taxon>Gammaproteobacteria</taxon>
        <taxon>Pseudomonadales</taxon>
        <taxon>Pseudomonadaceae</taxon>
        <taxon>Pseudomonas</taxon>
    </lineage>
</organism>
<protein>
    <submittedName>
        <fullName evidence="1">Uncharacterized protein</fullName>
    </submittedName>
</protein>
<accession>A0AAQ1P5I6</accession>
<reference evidence="1 2" key="1">
    <citation type="submission" date="2018-02" db="EMBL/GenBank/DDBJ databases">
        <authorList>
            <person name="Dubost A."/>
        </authorList>
    </citation>
    <scope>NUCLEOTIDE SEQUENCE [LARGE SCALE GENOMIC DNA]</scope>
    <source>
        <strain evidence="2">JV551A3</strain>
    </source>
</reference>
<dbReference type="Proteomes" id="UP000294335">
    <property type="component" value="Unassembled WGS sequence"/>
</dbReference>
<evidence type="ECO:0000313" key="1">
    <source>
        <dbReference type="EMBL" id="SPO59688.1"/>
    </source>
</evidence>
<proteinExistence type="predicted"/>
<keyword evidence="2" id="KW-1185">Reference proteome</keyword>